<evidence type="ECO:0000313" key="3">
    <source>
        <dbReference type="Proteomes" id="UP000244913"/>
    </source>
</evidence>
<dbReference type="AlphaFoldDB" id="A0A2T9JIY8"/>
<dbReference type="Proteomes" id="UP000244913">
    <property type="component" value="Unassembled WGS sequence"/>
</dbReference>
<protein>
    <recommendedName>
        <fullName evidence="4">Biopolymer transporter ExbD</fullName>
    </recommendedName>
</protein>
<name>A0A2T9JIY8_9CAUL</name>
<evidence type="ECO:0000313" key="2">
    <source>
        <dbReference type="EMBL" id="PVM83653.1"/>
    </source>
</evidence>
<keyword evidence="1" id="KW-0732">Signal</keyword>
<keyword evidence="3" id="KW-1185">Reference proteome</keyword>
<feature type="signal peptide" evidence="1">
    <location>
        <begin position="1"/>
        <end position="35"/>
    </location>
</feature>
<dbReference type="PROSITE" id="PS51318">
    <property type="entry name" value="TAT"/>
    <property type="match status" value="1"/>
</dbReference>
<comment type="caution">
    <text evidence="2">The sequence shown here is derived from an EMBL/GenBank/DDBJ whole genome shotgun (WGS) entry which is preliminary data.</text>
</comment>
<gene>
    <name evidence="2" type="ORF">DDF65_08885</name>
</gene>
<evidence type="ECO:0000256" key="1">
    <source>
        <dbReference type="SAM" id="SignalP"/>
    </source>
</evidence>
<dbReference type="Gene3D" id="3.30.420.270">
    <property type="match status" value="1"/>
</dbReference>
<dbReference type="EMBL" id="QDKP01000029">
    <property type="protein sequence ID" value="PVM83653.1"/>
    <property type="molecule type" value="Genomic_DNA"/>
</dbReference>
<feature type="chain" id="PRO_5015785810" description="Biopolymer transporter ExbD" evidence="1">
    <location>
        <begin position="36"/>
        <end position="109"/>
    </location>
</feature>
<accession>A0A2T9JIY8</accession>
<proteinExistence type="predicted"/>
<sequence>MTRNFKSRHMAFDRRRIVLLAFVAAALLAGAPAAAQPADLTSAASACKAPASWLSLQDDGRVMLRTDAGAAYSQVMCVLGQLQDRGIYKVGLIASPASPLPARVTIATK</sequence>
<reference evidence="2 3" key="1">
    <citation type="submission" date="2018-04" db="EMBL/GenBank/DDBJ databases">
        <title>The genome sequence of Caulobacter sp. 736.</title>
        <authorList>
            <person name="Gao J."/>
            <person name="Sun J."/>
        </authorList>
    </citation>
    <scope>NUCLEOTIDE SEQUENCE [LARGE SCALE GENOMIC DNA]</scope>
    <source>
        <strain evidence="2 3">736</strain>
    </source>
</reference>
<dbReference type="RefSeq" id="WP_116566479.1">
    <property type="nucleotide sequence ID" value="NZ_QDKP01000029.1"/>
</dbReference>
<dbReference type="InterPro" id="IPR006311">
    <property type="entry name" value="TAT_signal"/>
</dbReference>
<organism evidence="2 3">
    <name type="scientific">Caulobacter radicis</name>
    <dbReference type="NCBI Taxonomy" id="2172650"/>
    <lineage>
        <taxon>Bacteria</taxon>
        <taxon>Pseudomonadati</taxon>
        <taxon>Pseudomonadota</taxon>
        <taxon>Alphaproteobacteria</taxon>
        <taxon>Caulobacterales</taxon>
        <taxon>Caulobacteraceae</taxon>
        <taxon>Caulobacter</taxon>
    </lineage>
</organism>
<evidence type="ECO:0008006" key="4">
    <source>
        <dbReference type="Google" id="ProtNLM"/>
    </source>
</evidence>